<dbReference type="EMBL" id="FQZM01000031">
    <property type="protein sequence ID" value="SHJ38692.1"/>
    <property type="molecule type" value="Genomic_DNA"/>
</dbReference>
<sequence>MEPMRGPHWLILRKKYLLAILGLLLFLLALWGLSGGLVPEPEIAPEQLLAEALEKTATSKSFRYRVEARLGQDGVLSRVEGERQAPDRIHIKGTMYNNPVEFIQVGDTTYMRDLWTKKWLTMEGNRLAQSELFVAEFNPLGFLKFKDALGVRYLGKEKLKEGQMLVLECQPLLDNSYLELKYTDYDCKLWIDPQNHRICQAVLEAKGPGNITGLSVGLKLWDFNREMNINPPV</sequence>
<dbReference type="Gene3D" id="2.50.20.20">
    <property type="match status" value="1"/>
</dbReference>
<evidence type="ECO:0000313" key="1">
    <source>
        <dbReference type="EMBL" id="SHJ38692.1"/>
    </source>
</evidence>
<keyword evidence="2" id="KW-1185">Reference proteome</keyword>
<gene>
    <name evidence="1" type="ORF">SAMN02745219_02442</name>
</gene>
<dbReference type="Proteomes" id="UP000184529">
    <property type="component" value="Unassembled WGS sequence"/>
</dbReference>
<protein>
    <submittedName>
        <fullName evidence="1">Uncharacterized protein</fullName>
    </submittedName>
</protein>
<name>A0A1M6IWA4_9FIRM</name>
<dbReference type="RefSeq" id="WP_084062347.1">
    <property type="nucleotide sequence ID" value="NZ_FQZM01000031.1"/>
</dbReference>
<organism evidence="1 2">
    <name type="scientific">Desulfofundulus thermosubterraneus DSM 16057</name>
    <dbReference type="NCBI Taxonomy" id="1121432"/>
    <lineage>
        <taxon>Bacteria</taxon>
        <taxon>Bacillati</taxon>
        <taxon>Bacillota</taxon>
        <taxon>Clostridia</taxon>
        <taxon>Eubacteriales</taxon>
        <taxon>Peptococcaceae</taxon>
        <taxon>Desulfofundulus</taxon>
    </lineage>
</organism>
<proteinExistence type="predicted"/>
<dbReference type="OrthoDB" id="1721427at2"/>
<evidence type="ECO:0000313" key="2">
    <source>
        <dbReference type="Proteomes" id="UP000184529"/>
    </source>
</evidence>
<dbReference type="STRING" id="1121432.SAMN02745219_02442"/>
<dbReference type="AlphaFoldDB" id="A0A1M6IWA4"/>
<reference evidence="2" key="1">
    <citation type="submission" date="2016-11" db="EMBL/GenBank/DDBJ databases">
        <authorList>
            <person name="Varghese N."/>
            <person name="Submissions S."/>
        </authorList>
    </citation>
    <scope>NUCLEOTIDE SEQUENCE [LARGE SCALE GENOMIC DNA]</scope>
    <source>
        <strain evidence="2">DSM 16057</strain>
    </source>
</reference>
<accession>A0A1M6IWA4</accession>